<evidence type="ECO:0000313" key="1">
    <source>
        <dbReference type="EMBL" id="JAE06438.1"/>
    </source>
</evidence>
<protein>
    <submittedName>
        <fullName evidence="1">Uncharacterized protein</fullName>
    </submittedName>
</protein>
<name>A0A0A9FDU8_ARUDO</name>
<proteinExistence type="predicted"/>
<sequence>MPLSDMQAIFLRLKMTPVTWSPQELLRFLKLVLRTVVRRLL</sequence>
<reference evidence="1" key="2">
    <citation type="journal article" date="2015" name="Data Brief">
        <title>Shoot transcriptome of the giant reed, Arundo donax.</title>
        <authorList>
            <person name="Barrero R.A."/>
            <person name="Guerrero F.D."/>
            <person name="Moolhuijzen P."/>
            <person name="Goolsby J.A."/>
            <person name="Tidwell J."/>
            <person name="Bellgard S.E."/>
            <person name="Bellgard M.I."/>
        </authorList>
    </citation>
    <scope>NUCLEOTIDE SEQUENCE</scope>
    <source>
        <tissue evidence="1">Shoot tissue taken approximately 20 cm above the soil surface</tissue>
    </source>
</reference>
<accession>A0A0A9FDU8</accession>
<dbReference type="EMBL" id="GBRH01191458">
    <property type="protein sequence ID" value="JAE06438.1"/>
    <property type="molecule type" value="Transcribed_RNA"/>
</dbReference>
<reference evidence="1" key="1">
    <citation type="submission" date="2014-09" db="EMBL/GenBank/DDBJ databases">
        <authorList>
            <person name="Magalhaes I.L.F."/>
            <person name="Oliveira U."/>
            <person name="Santos F.R."/>
            <person name="Vidigal T.H.D.A."/>
            <person name="Brescovit A.D."/>
            <person name="Santos A.J."/>
        </authorList>
    </citation>
    <scope>NUCLEOTIDE SEQUENCE</scope>
    <source>
        <tissue evidence="1">Shoot tissue taken approximately 20 cm above the soil surface</tissue>
    </source>
</reference>
<organism evidence="1">
    <name type="scientific">Arundo donax</name>
    <name type="common">Giant reed</name>
    <name type="synonym">Donax arundinaceus</name>
    <dbReference type="NCBI Taxonomy" id="35708"/>
    <lineage>
        <taxon>Eukaryota</taxon>
        <taxon>Viridiplantae</taxon>
        <taxon>Streptophyta</taxon>
        <taxon>Embryophyta</taxon>
        <taxon>Tracheophyta</taxon>
        <taxon>Spermatophyta</taxon>
        <taxon>Magnoliopsida</taxon>
        <taxon>Liliopsida</taxon>
        <taxon>Poales</taxon>
        <taxon>Poaceae</taxon>
        <taxon>PACMAD clade</taxon>
        <taxon>Arundinoideae</taxon>
        <taxon>Arundineae</taxon>
        <taxon>Arundo</taxon>
    </lineage>
</organism>
<dbReference type="AlphaFoldDB" id="A0A0A9FDU8"/>